<evidence type="ECO:0008006" key="5">
    <source>
        <dbReference type="Google" id="ProtNLM"/>
    </source>
</evidence>
<evidence type="ECO:0000256" key="1">
    <source>
        <dbReference type="SAM" id="MobiDB-lite"/>
    </source>
</evidence>
<gene>
    <name evidence="3" type="ORF">FJTKL_14161</name>
</gene>
<name>A0ABR4E8U1_9PEZI</name>
<evidence type="ECO:0000256" key="2">
    <source>
        <dbReference type="SAM" id="SignalP"/>
    </source>
</evidence>
<feature type="compositionally biased region" description="Low complexity" evidence="1">
    <location>
        <begin position="156"/>
        <end position="181"/>
    </location>
</feature>
<reference evidence="3 4" key="1">
    <citation type="submission" date="2024-03" db="EMBL/GenBank/DDBJ databases">
        <title>A high-quality draft genome sequence of Diaporthe vaccinii, a causative agent of upright dieback and viscid rot disease in cranberry plants.</title>
        <authorList>
            <person name="Sarrasin M."/>
            <person name="Lang B.F."/>
            <person name="Burger G."/>
        </authorList>
    </citation>
    <scope>NUCLEOTIDE SEQUENCE [LARGE SCALE GENOMIC DNA]</scope>
    <source>
        <strain evidence="3 4">IS7</strain>
    </source>
</reference>
<keyword evidence="2" id="KW-0732">Signal</keyword>
<evidence type="ECO:0000313" key="4">
    <source>
        <dbReference type="Proteomes" id="UP001600888"/>
    </source>
</evidence>
<dbReference type="Proteomes" id="UP001600888">
    <property type="component" value="Unassembled WGS sequence"/>
</dbReference>
<feature type="region of interest" description="Disordered" evidence="1">
    <location>
        <begin position="143"/>
        <end position="181"/>
    </location>
</feature>
<organism evidence="3 4">
    <name type="scientific">Diaporthe vaccinii</name>
    <dbReference type="NCBI Taxonomy" id="105482"/>
    <lineage>
        <taxon>Eukaryota</taxon>
        <taxon>Fungi</taxon>
        <taxon>Dikarya</taxon>
        <taxon>Ascomycota</taxon>
        <taxon>Pezizomycotina</taxon>
        <taxon>Sordariomycetes</taxon>
        <taxon>Sordariomycetidae</taxon>
        <taxon>Diaporthales</taxon>
        <taxon>Diaporthaceae</taxon>
        <taxon>Diaporthe</taxon>
        <taxon>Diaporthe eres species complex</taxon>
    </lineage>
</organism>
<evidence type="ECO:0000313" key="3">
    <source>
        <dbReference type="EMBL" id="KAL2278822.1"/>
    </source>
</evidence>
<proteinExistence type="predicted"/>
<comment type="caution">
    <text evidence="3">The sequence shown here is derived from an EMBL/GenBank/DDBJ whole genome shotgun (WGS) entry which is preliminary data.</text>
</comment>
<feature type="chain" id="PRO_5047365102" description="Siderophore biosynthesis enzyme" evidence="2">
    <location>
        <begin position="23"/>
        <end position="205"/>
    </location>
</feature>
<feature type="signal peptide" evidence="2">
    <location>
        <begin position="1"/>
        <end position="22"/>
    </location>
</feature>
<keyword evidence="4" id="KW-1185">Reference proteome</keyword>
<dbReference type="EMBL" id="JBAWTH010000082">
    <property type="protein sequence ID" value="KAL2278822.1"/>
    <property type="molecule type" value="Genomic_DNA"/>
</dbReference>
<accession>A0ABR4E8U1</accession>
<sequence>MLPSSRLTSLSLLALSPLAALARTDLSGCTTFTSTVTINPTADEYGNVYESLVYYDPDTLEICTVPDCGGGRAAPKTGVPGCPLYSGTATPAPSFLSADPLAPAVTTSSSVAAETTTADSSSASGLSSSSPTTVLVVTGTDGSANATGATAPVRATGSSTGVEGSSTGSATGTPSSSVESSSGAMLRAAIGGLSGAMGLAVACLL</sequence>
<protein>
    <recommendedName>
        <fullName evidence="5">Siderophore biosynthesis enzyme</fullName>
    </recommendedName>
</protein>